<dbReference type="InterPro" id="IPR035906">
    <property type="entry name" value="MetI-like_sf"/>
</dbReference>
<dbReference type="Gene3D" id="1.10.3720.10">
    <property type="entry name" value="MetI-like"/>
    <property type="match status" value="1"/>
</dbReference>
<keyword evidence="10" id="KW-1185">Reference proteome</keyword>
<evidence type="ECO:0000313" key="9">
    <source>
        <dbReference type="EMBL" id="MBP2000236.1"/>
    </source>
</evidence>
<comment type="subcellular location">
    <subcellularLocation>
        <location evidence="1 7">Cell membrane</location>
        <topology evidence="1 7">Multi-pass membrane protein</topology>
    </subcellularLocation>
</comment>
<evidence type="ECO:0000256" key="2">
    <source>
        <dbReference type="ARBA" id="ARBA00022448"/>
    </source>
</evidence>
<feature type="transmembrane region" description="Helical" evidence="7">
    <location>
        <begin position="133"/>
        <end position="152"/>
    </location>
</feature>
<evidence type="ECO:0000256" key="3">
    <source>
        <dbReference type="ARBA" id="ARBA00022475"/>
    </source>
</evidence>
<feature type="transmembrane region" description="Helical" evidence="7">
    <location>
        <begin position="100"/>
        <end position="121"/>
    </location>
</feature>
<feature type="transmembrane region" description="Helical" evidence="7">
    <location>
        <begin position="221"/>
        <end position="242"/>
    </location>
</feature>
<dbReference type="PANTHER" id="PTHR30151:SF0">
    <property type="entry name" value="ABC TRANSPORTER PERMEASE PROTEIN MJ0413-RELATED"/>
    <property type="match status" value="1"/>
</dbReference>
<keyword evidence="5 7" id="KW-1133">Transmembrane helix</keyword>
<dbReference type="PROSITE" id="PS50928">
    <property type="entry name" value="ABC_TM1"/>
    <property type="match status" value="1"/>
</dbReference>
<dbReference type="PANTHER" id="PTHR30151">
    <property type="entry name" value="ALKANE SULFONATE ABC TRANSPORTER-RELATED, MEMBRANE SUBUNIT"/>
    <property type="match status" value="1"/>
</dbReference>
<keyword evidence="6 7" id="KW-0472">Membrane</keyword>
<evidence type="ECO:0000259" key="8">
    <source>
        <dbReference type="PROSITE" id="PS50928"/>
    </source>
</evidence>
<dbReference type="EMBL" id="JAGGLD010000001">
    <property type="protein sequence ID" value="MBP2000236.1"/>
    <property type="molecule type" value="Genomic_DNA"/>
</dbReference>
<comment type="caution">
    <text evidence="9">The sequence shown here is derived from an EMBL/GenBank/DDBJ whole genome shotgun (WGS) entry which is preliminary data.</text>
</comment>
<keyword evidence="2 7" id="KW-0813">Transport</keyword>
<evidence type="ECO:0000313" key="10">
    <source>
        <dbReference type="Proteomes" id="UP001519288"/>
    </source>
</evidence>
<dbReference type="SUPFAM" id="SSF161098">
    <property type="entry name" value="MetI-like"/>
    <property type="match status" value="1"/>
</dbReference>
<feature type="transmembrane region" description="Helical" evidence="7">
    <location>
        <begin position="33"/>
        <end position="55"/>
    </location>
</feature>
<keyword evidence="4 7" id="KW-0812">Transmembrane</keyword>
<sequence length="289" mass="31671">MSNTPMSNAHTGDTLVLLKKERTTQRRQRGMRLTFTTLYHVFKRTIVILLFLSLWEVAPKLGWVDATFFPPCSEVLKAWWGLVQSGDLSEHVEASLARSLGGFCLALLISIPLGLVVGWWKSVAEYLNPLLEIFRNTAALAILPVFILLLGLGETSKIAIVFYACVFPLLLNTISGVQNVDPLLIKSARSMGLSSVSLFRRVIVPASLPTIFVGIRQAGAGSVLVLVAAEMAGAKSGLGYLIQYTQFSFQIPEMYAGILSISVIGLGINYALVFLERRLTAWKSTYTDG</sequence>
<evidence type="ECO:0000256" key="1">
    <source>
        <dbReference type="ARBA" id="ARBA00004651"/>
    </source>
</evidence>
<comment type="similarity">
    <text evidence="7">Belongs to the binding-protein-dependent transport system permease family.</text>
</comment>
<protein>
    <submittedName>
        <fullName evidence="9">NitT/TauT family transport system permease protein</fullName>
    </submittedName>
</protein>
<dbReference type="InterPro" id="IPR000515">
    <property type="entry name" value="MetI-like"/>
</dbReference>
<evidence type="ECO:0000256" key="5">
    <source>
        <dbReference type="ARBA" id="ARBA00022989"/>
    </source>
</evidence>
<feature type="transmembrane region" description="Helical" evidence="7">
    <location>
        <begin position="158"/>
        <end position="177"/>
    </location>
</feature>
<accession>A0ABS4JGL1</accession>
<proteinExistence type="inferred from homology"/>
<evidence type="ECO:0000256" key="6">
    <source>
        <dbReference type="ARBA" id="ARBA00023136"/>
    </source>
</evidence>
<organism evidence="9 10">
    <name type="scientific">Paenibacillus shirakamiensis</name>
    <dbReference type="NCBI Taxonomy" id="1265935"/>
    <lineage>
        <taxon>Bacteria</taxon>
        <taxon>Bacillati</taxon>
        <taxon>Bacillota</taxon>
        <taxon>Bacilli</taxon>
        <taxon>Bacillales</taxon>
        <taxon>Paenibacillaceae</taxon>
        <taxon>Paenibacillus</taxon>
    </lineage>
</organism>
<feature type="transmembrane region" description="Helical" evidence="7">
    <location>
        <begin position="254"/>
        <end position="275"/>
    </location>
</feature>
<dbReference type="Proteomes" id="UP001519288">
    <property type="component" value="Unassembled WGS sequence"/>
</dbReference>
<dbReference type="CDD" id="cd06261">
    <property type="entry name" value="TM_PBP2"/>
    <property type="match status" value="1"/>
</dbReference>
<dbReference type="Pfam" id="PF00528">
    <property type="entry name" value="BPD_transp_1"/>
    <property type="match status" value="1"/>
</dbReference>
<feature type="domain" description="ABC transmembrane type-1" evidence="8">
    <location>
        <begin position="92"/>
        <end position="276"/>
    </location>
</feature>
<gene>
    <name evidence="9" type="ORF">J2Z69_001255</name>
</gene>
<name>A0ABS4JGL1_9BACL</name>
<evidence type="ECO:0000256" key="7">
    <source>
        <dbReference type="RuleBase" id="RU363032"/>
    </source>
</evidence>
<keyword evidence="3" id="KW-1003">Cell membrane</keyword>
<reference evidence="9 10" key="1">
    <citation type="submission" date="2021-03" db="EMBL/GenBank/DDBJ databases">
        <title>Genomic Encyclopedia of Type Strains, Phase IV (KMG-IV): sequencing the most valuable type-strain genomes for metagenomic binning, comparative biology and taxonomic classification.</title>
        <authorList>
            <person name="Goeker M."/>
        </authorList>
    </citation>
    <scope>NUCLEOTIDE SEQUENCE [LARGE SCALE GENOMIC DNA]</scope>
    <source>
        <strain evidence="9 10">DSM 26806</strain>
    </source>
</reference>
<evidence type="ECO:0000256" key="4">
    <source>
        <dbReference type="ARBA" id="ARBA00022692"/>
    </source>
</evidence>